<keyword evidence="4" id="KW-0963">Cytoplasm</keyword>
<dbReference type="Pfam" id="PF10294">
    <property type="entry name" value="Methyltransf_16"/>
    <property type="match status" value="1"/>
</dbReference>
<dbReference type="OMA" id="FQSESVW"/>
<gene>
    <name evidence="10" type="ORF">CYME_CMS075C</name>
</gene>
<evidence type="ECO:0000256" key="4">
    <source>
        <dbReference type="ARBA" id="ARBA00022490"/>
    </source>
</evidence>
<reference evidence="10 11" key="2">
    <citation type="journal article" date="2007" name="BMC Biol.">
        <title>A 100%-complete sequence reveals unusually simple genomic features in the hot-spring red alga Cyanidioschyzon merolae.</title>
        <authorList>
            <person name="Nozaki H."/>
            <person name="Takano H."/>
            <person name="Misumi O."/>
            <person name="Terasawa K."/>
            <person name="Matsuzaki M."/>
            <person name="Maruyama S."/>
            <person name="Nishida K."/>
            <person name="Yagisawa F."/>
            <person name="Yoshida Y."/>
            <person name="Fujiwara T."/>
            <person name="Takio S."/>
            <person name="Tamura K."/>
            <person name="Chung S.J."/>
            <person name="Nakamura S."/>
            <person name="Kuroiwa H."/>
            <person name="Tanaka K."/>
            <person name="Sato N."/>
            <person name="Kuroiwa T."/>
        </authorList>
    </citation>
    <scope>NUCLEOTIDE SEQUENCE [LARGE SCALE GENOMIC DNA]</scope>
    <source>
        <strain evidence="10 11">10D</strain>
    </source>
</reference>
<keyword evidence="8" id="KW-0539">Nucleus</keyword>
<dbReference type="EMBL" id="AP006501">
    <property type="protein sequence ID" value="BAM82715.1"/>
    <property type="molecule type" value="Genomic_DNA"/>
</dbReference>
<dbReference type="GO" id="GO:0018064">
    <property type="term" value="F:protein-L-histidine N-tele-methyltransferase activity"/>
    <property type="evidence" value="ECO:0007669"/>
    <property type="project" value="UniProtKB-EC"/>
</dbReference>
<dbReference type="KEGG" id="cme:CYME_CMS075C"/>
<dbReference type="Gene3D" id="3.40.50.150">
    <property type="entry name" value="Vaccinia Virus protein VP39"/>
    <property type="match status" value="1"/>
</dbReference>
<dbReference type="InterPro" id="IPR019410">
    <property type="entry name" value="Methyltransf_16"/>
</dbReference>
<dbReference type="InterPro" id="IPR029063">
    <property type="entry name" value="SAM-dependent_MTases_sf"/>
</dbReference>
<evidence type="ECO:0000256" key="2">
    <source>
        <dbReference type="ARBA" id="ARBA00004496"/>
    </source>
</evidence>
<dbReference type="EC" id="2.1.1.85" evidence="3"/>
<evidence type="ECO:0000256" key="5">
    <source>
        <dbReference type="ARBA" id="ARBA00022603"/>
    </source>
</evidence>
<organism evidence="10 11">
    <name type="scientific">Cyanidioschyzon merolae (strain NIES-3377 / 10D)</name>
    <name type="common">Unicellular red alga</name>
    <dbReference type="NCBI Taxonomy" id="280699"/>
    <lineage>
        <taxon>Eukaryota</taxon>
        <taxon>Rhodophyta</taxon>
        <taxon>Bangiophyceae</taxon>
        <taxon>Cyanidiales</taxon>
        <taxon>Cyanidiaceae</taxon>
        <taxon>Cyanidioschyzon</taxon>
    </lineage>
</organism>
<dbReference type="OrthoDB" id="1723750at2759"/>
<evidence type="ECO:0000256" key="8">
    <source>
        <dbReference type="ARBA" id="ARBA00023242"/>
    </source>
</evidence>
<dbReference type="GO" id="GO:0005737">
    <property type="term" value="C:cytoplasm"/>
    <property type="evidence" value="ECO:0007669"/>
    <property type="project" value="UniProtKB-SubCell"/>
</dbReference>
<evidence type="ECO:0000256" key="1">
    <source>
        <dbReference type="ARBA" id="ARBA00004123"/>
    </source>
</evidence>
<keyword evidence="7" id="KW-0949">S-adenosyl-L-methionine</keyword>
<evidence type="ECO:0000256" key="7">
    <source>
        <dbReference type="ARBA" id="ARBA00022691"/>
    </source>
</evidence>
<protein>
    <recommendedName>
        <fullName evidence="3">protein-histidine N-methyltransferase</fullName>
        <ecNumber evidence="3">2.1.1.85</ecNumber>
    </recommendedName>
</protein>
<evidence type="ECO:0000256" key="9">
    <source>
        <dbReference type="ARBA" id="ARBA00038126"/>
    </source>
</evidence>
<dbReference type="GO" id="GO:0032259">
    <property type="term" value="P:methylation"/>
    <property type="evidence" value="ECO:0007669"/>
    <property type="project" value="UniProtKB-KW"/>
</dbReference>
<proteinExistence type="inferred from homology"/>
<name>M1V724_CYAM1</name>
<reference evidence="10 11" key="1">
    <citation type="journal article" date="2004" name="Nature">
        <title>Genome sequence of the ultrasmall unicellular red alga Cyanidioschyzon merolae 10D.</title>
        <authorList>
            <person name="Matsuzaki M."/>
            <person name="Misumi O."/>
            <person name="Shin-i T."/>
            <person name="Maruyama S."/>
            <person name="Takahara M."/>
            <person name="Miyagishima S."/>
            <person name="Mori T."/>
            <person name="Nishida K."/>
            <person name="Yagisawa F."/>
            <person name="Nishida K."/>
            <person name="Yoshida Y."/>
            <person name="Nishimura Y."/>
            <person name="Nakao S."/>
            <person name="Kobayashi T."/>
            <person name="Momoyama Y."/>
            <person name="Higashiyama T."/>
            <person name="Minoda A."/>
            <person name="Sano M."/>
            <person name="Nomoto H."/>
            <person name="Oishi K."/>
            <person name="Hayashi H."/>
            <person name="Ohta F."/>
            <person name="Nishizaka S."/>
            <person name="Haga S."/>
            <person name="Miura S."/>
            <person name="Morishita T."/>
            <person name="Kabeya Y."/>
            <person name="Terasawa K."/>
            <person name="Suzuki Y."/>
            <person name="Ishii Y."/>
            <person name="Asakawa S."/>
            <person name="Takano H."/>
            <person name="Ohta N."/>
            <person name="Kuroiwa H."/>
            <person name="Tanaka K."/>
            <person name="Shimizu N."/>
            <person name="Sugano S."/>
            <person name="Sato N."/>
            <person name="Nozaki H."/>
            <person name="Ogasawara N."/>
            <person name="Kohara Y."/>
            <person name="Kuroiwa T."/>
        </authorList>
    </citation>
    <scope>NUCLEOTIDE SEQUENCE [LARGE SCALE GENOMIC DNA]</scope>
    <source>
        <strain evidence="10 11">10D</strain>
    </source>
</reference>
<dbReference type="HOGENOM" id="CLU_038704_2_1_1"/>
<dbReference type="RefSeq" id="XP_005538751.1">
    <property type="nucleotide sequence ID" value="XM_005538694.1"/>
</dbReference>
<dbReference type="Gramene" id="CMS075CT">
    <property type="protein sequence ID" value="CMS075CT"/>
    <property type="gene ID" value="CMS075C"/>
</dbReference>
<evidence type="ECO:0000313" key="11">
    <source>
        <dbReference type="Proteomes" id="UP000007014"/>
    </source>
</evidence>
<evidence type="ECO:0000256" key="3">
    <source>
        <dbReference type="ARBA" id="ARBA00012533"/>
    </source>
</evidence>
<dbReference type="GeneID" id="16997431"/>
<dbReference type="PANTHER" id="PTHR14614:SF39">
    <property type="entry name" value="HISTIDINE PROTEIN METHYLTRANSFERASE 1 HOMOLOG"/>
    <property type="match status" value="1"/>
</dbReference>
<comment type="subcellular location">
    <subcellularLocation>
        <location evidence="2">Cytoplasm</location>
    </subcellularLocation>
    <subcellularLocation>
        <location evidence="1">Nucleus</location>
    </subcellularLocation>
</comment>
<keyword evidence="6" id="KW-0808">Transferase</keyword>
<accession>M1V724</accession>
<evidence type="ECO:0000256" key="6">
    <source>
        <dbReference type="ARBA" id="ARBA00022679"/>
    </source>
</evidence>
<dbReference type="SUPFAM" id="SSF53335">
    <property type="entry name" value="S-adenosyl-L-methionine-dependent methyltransferases"/>
    <property type="match status" value="1"/>
</dbReference>
<dbReference type="CDD" id="cd02440">
    <property type="entry name" value="AdoMet_MTases"/>
    <property type="match status" value="1"/>
</dbReference>
<sequence length="277" mass="30999">MQVVRWQPRLPDTFVEERFSTISVSERKTTLVDTEDAEDSTTLYRRAGETPGLRPQSVDTESGFWLWEGALDLVHYLSQLGESCCCKQIGVRHGALEILEIGCGHALPAIYLARQGHCVRVDFQDHSCQVLETITQPNVWRNGIWKQLHHEPQFYAGSWQSWLEDASMDRRYDLILASETVYSRASTRLCLQVCRKLLKPHGMALFSGKTVYFGLDGGMVELVDILHEIGGQSHLLWCTSQQIAATRREIRSVAFDIGARPTPANPACPISAAPSGG</sequence>
<dbReference type="Proteomes" id="UP000007014">
    <property type="component" value="Chromosome 19"/>
</dbReference>
<evidence type="ECO:0000313" key="10">
    <source>
        <dbReference type="EMBL" id="BAM82715.1"/>
    </source>
</evidence>
<keyword evidence="11" id="KW-1185">Reference proteome</keyword>
<dbReference type="GO" id="GO:0005634">
    <property type="term" value="C:nucleus"/>
    <property type="evidence" value="ECO:0007669"/>
    <property type="project" value="UniProtKB-SubCell"/>
</dbReference>
<dbReference type="eggNOG" id="KOG2920">
    <property type="taxonomic scope" value="Eukaryota"/>
</dbReference>
<comment type="similarity">
    <text evidence="9">Belongs to the methyltransferase superfamily. METTL18 family.</text>
</comment>
<keyword evidence="5" id="KW-0489">Methyltransferase</keyword>
<dbReference type="PANTHER" id="PTHR14614">
    <property type="entry name" value="HEPATOCELLULAR CARCINOMA-ASSOCIATED ANTIGEN"/>
    <property type="match status" value="1"/>
</dbReference>
<dbReference type="AlphaFoldDB" id="M1V724"/>